<proteinExistence type="inferred from homology"/>
<comment type="caution">
    <text evidence="6">The sequence shown here is derived from an EMBL/GenBank/DDBJ whole genome shotgun (WGS) entry which is preliminary data.</text>
</comment>
<dbReference type="InterPro" id="IPR008735">
    <property type="entry name" value="PSP94"/>
</dbReference>
<dbReference type="EMBL" id="CAHIKZ030004816">
    <property type="protein sequence ID" value="CAE1315815.1"/>
    <property type="molecule type" value="Genomic_DNA"/>
</dbReference>
<evidence type="ECO:0000256" key="2">
    <source>
        <dbReference type="ARBA" id="ARBA00010352"/>
    </source>
</evidence>
<dbReference type="PANTHER" id="PTHR10500:SF0">
    <property type="entry name" value="SCO-SPONDIN-LIKE"/>
    <property type="match status" value="1"/>
</dbReference>
<organism evidence="6 7">
    <name type="scientific">Acanthosepion pharaonis</name>
    <name type="common">Pharaoh cuttlefish</name>
    <name type="synonym">Sepia pharaonis</name>
    <dbReference type="NCBI Taxonomy" id="158019"/>
    <lineage>
        <taxon>Eukaryota</taxon>
        <taxon>Metazoa</taxon>
        <taxon>Spiralia</taxon>
        <taxon>Lophotrochozoa</taxon>
        <taxon>Mollusca</taxon>
        <taxon>Cephalopoda</taxon>
        <taxon>Coleoidea</taxon>
        <taxon>Decapodiformes</taxon>
        <taxon>Sepiida</taxon>
        <taxon>Sepiina</taxon>
        <taxon>Sepiidae</taxon>
        <taxon>Acanthosepion</taxon>
    </lineage>
</organism>
<keyword evidence="5" id="KW-0472">Membrane</keyword>
<reference evidence="6" key="1">
    <citation type="submission" date="2021-01" db="EMBL/GenBank/DDBJ databases">
        <authorList>
            <person name="Li R."/>
            <person name="Bekaert M."/>
        </authorList>
    </citation>
    <scope>NUCLEOTIDE SEQUENCE</scope>
    <source>
        <strain evidence="6">Farmed</strain>
    </source>
</reference>
<feature type="transmembrane region" description="Helical" evidence="5">
    <location>
        <begin position="107"/>
        <end position="130"/>
    </location>
</feature>
<keyword evidence="7" id="KW-1185">Reference proteome</keyword>
<accession>A0A812E222</accession>
<dbReference type="PANTHER" id="PTHR10500">
    <property type="entry name" value="BETA-MICROSEMINOPROTEIN"/>
    <property type="match status" value="1"/>
</dbReference>
<keyword evidence="5" id="KW-0812">Transmembrane</keyword>
<evidence type="ECO:0000313" key="7">
    <source>
        <dbReference type="Proteomes" id="UP000597762"/>
    </source>
</evidence>
<comment type="similarity">
    <text evidence="2">Belongs to the beta-microseminoprotein family.</text>
</comment>
<name>A0A812E222_ACAPH</name>
<dbReference type="Gene3D" id="2.60.40.1900">
    <property type="entry name" value="Beta-microseminoprotein (PSP94) domain"/>
    <property type="match status" value="1"/>
</dbReference>
<protein>
    <submittedName>
        <fullName evidence="6">Uncharacterized protein</fullName>
    </submittedName>
</protein>
<evidence type="ECO:0000256" key="4">
    <source>
        <dbReference type="ARBA" id="ARBA00023157"/>
    </source>
</evidence>
<sequence length="216" mass="24021">MERTTNNFIVCIFLVFAVNSVWTFTSLKPLKHLPYKWLPGLNLSYCEYEGIKLMTGSNFIDIDKCISCSCITNLGLSCYGIGASAGVIQFDDCVAVSDNFLQFHRTITMKTVVVCVLLAFVVACATAMCIKGNMKRVPYKWSKGELLYCEYKEMKFKVGSKFTDVDACMRCSCDENGLDCCGIGYYAGVMSIEGCEIVPDHCKIAILNKNKTALCH</sequence>
<dbReference type="OrthoDB" id="6048549at2759"/>
<dbReference type="GO" id="GO:0005576">
    <property type="term" value="C:extracellular region"/>
    <property type="evidence" value="ECO:0007669"/>
    <property type="project" value="UniProtKB-SubCell"/>
</dbReference>
<evidence type="ECO:0000256" key="1">
    <source>
        <dbReference type="ARBA" id="ARBA00004613"/>
    </source>
</evidence>
<evidence type="ECO:0000313" key="6">
    <source>
        <dbReference type="EMBL" id="CAE1315815.1"/>
    </source>
</evidence>
<keyword evidence="3" id="KW-0964">Secreted</keyword>
<gene>
    <name evidence="6" type="ORF">SPHA_66677</name>
</gene>
<comment type="subcellular location">
    <subcellularLocation>
        <location evidence="1">Secreted</location>
    </subcellularLocation>
</comment>
<keyword evidence="5" id="KW-1133">Transmembrane helix</keyword>
<dbReference type="AlphaFoldDB" id="A0A812E222"/>
<evidence type="ECO:0000256" key="5">
    <source>
        <dbReference type="SAM" id="Phobius"/>
    </source>
</evidence>
<evidence type="ECO:0000256" key="3">
    <source>
        <dbReference type="ARBA" id="ARBA00022525"/>
    </source>
</evidence>
<keyword evidence="4" id="KW-1015">Disulfide bond</keyword>
<dbReference type="Proteomes" id="UP000597762">
    <property type="component" value="Unassembled WGS sequence"/>
</dbReference>